<organism evidence="1 2">
    <name type="scientific">Wandonia haliotis</name>
    <dbReference type="NCBI Taxonomy" id="574963"/>
    <lineage>
        <taxon>Bacteria</taxon>
        <taxon>Pseudomonadati</taxon>
        <taxon>Bacteroidota</taxon>
        <taxon>Flavobacteriia</taxon>
        <taxon>Flavobacteriales</taxon>
        <taxon>Crocinitomicaceae</taxon>
        <taxon>Wandonia</taxon>
    </lineage>
</organism>
<accession>A0ABP3Y6N6</accession>
<name>A0ABP3Y6N6_9FLAO</name>
<gene>
    <name evidence="1" type="ORF">GCM10009118_22830</name>
</gene>
<reference evidence="2" key="1">
    <citation type="journal article" date="2019" name="Int. J. Syst. Evol. Microbiol.">
        <title>The Global Catalogue of Microorganisms (GCM) 10K type strain sequencing project: providing services to taxonomists for standard genome sequencing and annotation.</title>
        <authorList>
            <consortium name="The Broad Institute Genomics Platform"/>
            <consortium name="The Broad Institute Genome Sequencing Center for Infectious Disease"/>
            <person name="Wu L."/>
            <person name="Ma J."/>
        </authorList>
    </citation>
    <scope>NUCLEOTIDE SEQUENCE [LARGE SCALE GENOMIC DNA]</scope>
    <source>
        <strain evidence="2">JCM 16083</strain>
    </source>
</reference>
<evidence type="ECO:0000313" key="2">
    <source>
        <dbReference type="Proteomes" id="UP001501126"/>
    </source>
</evidence>
<proteinExistence type="predicted"/>
<protein>
    <submittedName>
        <fullName evidence="1">Uncharacterized protein</fullName>
    </submittedName>
</protein>
<dbReference type="EMBL" id="BAAAFH010000011">
    <property type="protein sequence ID" value="GAA0875874.1"/>
    <property type="molecule type" value="Genomic_DNA"/>
</dbReference>
<sequence>MLTVVGVLLLLACKKEIAPITASIAEPWMKFIGEYKVYDTMGVYLYDMEIVHKEYSFPNGGHGDSIYLQNFDNNFNLSFTYTNQNPNDFLPFGFYDSIKGITDNKTWQIYNEGGGNNNRLINDTLYLTFEKTNISYWMQDLVPYYHCICKQIAVKQH</sequence>
<comment type="caution">
    <text evidence="1">The sequence shown here is derived from an EMBL/GenBank/DDBJ whole genome shotgun (WGS) entry which is preliminary data.</text>
</comment>
<dbReference type="Proteomes" id="UP001501126">
    <property type="component" value="Unassembled WGS sequence"/>
</dbReference>
<keyword evidence="2" id="KW-1185">Reference proteome</keyword>
<evidence type="ECO:0000313" key="1">
    <source>
        <dbReference type="EMBL" id="GAA0875874.1"/>
    </source>
</evidence>